<sequence length="244" mass="26806">MSLKQSGFQVLQPLQLSYWKNKLSQRWISTKDQRRWISMKDQRPKIKKNEGVKIEGIEKAEAGKGGPNCKKLAVDIDKGGQGLILMNSQRWISTKDQRVEIEGRARGPEPKIKKNEGVEIEGIEEAEAGKGGPNCNPLRAPIALGIPKGESPGFGYGDWGGIQKNSNIISISGRCVFSYVEVGLNQNWLLFSPEHQSSVIPDQVLEKTRSPSTSKNTKGIPTSNPEEGEVKTSSAFQGLIHSSP</sequence>
<proteinExistence type="predicted"/>
<dbReference type="Proteomes" id="UP001153365">
    <property type="component" value="Unassembled WGS sequence"/>
</dbReference>
<feature type="compositionally biased region" description="Polar residues" evidence="1">
    <location>
        <begin position="210"/>
        <end position="244"/>
    </location>
</feature>
<accession>A0AAV0B870</accession>
<protein>
    <submittedName>
        <fullName evidence="2">Uncharacterized protein</fullName>
    </submittedName>
</protein>
<comment type="caution">
    <text evidence="2">The sequence shown here is derived from an EMBL/GenBank/DDBJ whole genome shotgun (WGS) entry which is preliminary data.</text>
</comment>
<name>A0AAV0B870_PHAPC</name>
<evidence type="ECO:0000256" key="1">
    <source>
        <dbReference type="SAM" id="MobiDB-lite"/>
    </source>
</evidence>
<reference evidence="2" key="1">
    <citation type="submission" date="2022-06" db="EMBL/GenBank/DDBJ databases">
        <authorList>
            <consortium name="SYNGENTA / RWTH Aachen University"/>
        </authorList>
    </citation>
    <scope>NUCLEOTIDE SEQUENCE</scope>
</reference>
<dbReference type="AlphaFoldDB" id="A0AAV0B870"/>
<evidence type="ECO:0000313" key="3">
    <source>
        <dbReference type="Proteomes" id="UP001153365"/>
    </source>
</evidence>
<organism evidence="2 3">
    <name type="scientific">Phakopsora pachyrhizi</name>
    <name type="common">Asian soybean rust disease fungus</name>
    <dbReference type="NCBI Taxonomy" id="170000"/>
    <lineage>
        <taxon>Eukaryota</taxon>
        <taxon>Fungi</taxon>
        <taxon>Dikarya</taxon>
        <taxon>Basidiomycota</taxon>
        <taxon>Pucciniomycotina</taxon>
        <taxon>Pucciniomycetes</taxon>
        <taxon>Pucciniales</taxon>
        <taxon>Phakopsoraceae</taxon>
        <taxon>Phakopsora</taxon>
    </lineage>
</organism>
<feature type="region of interest" description="Disordered" evidence="1">
    <location>
        <begin position="205"/>
        <end position="244"/>
    </location>
</feature>
<keyword evidence="3" id="KW-1185">Reference proteome</keyword>
<evidence type="ECO:0000313" key="2">
    <source>
        <dbReference type="EMBL" id="CAH7681980.1"/>
    </source>
</evidence>
<gene>
    <name evidence="2" type="ORF">PPACK8108_LOCUS14665</name>
</gene>
<dbReference type="EMBL" id="CALTRL010003789">
    <property type="protein sequence ID" value="CAH7681980.1"/>
    <property type="molecule type" value="Genomic_DNA"/>
</dbReference>